<name>A0A345DC87_9BURK</name>
<feature type="transmembrane region" description="Helical" evidence="17">
    <location>
        <begin position="185"/>
        <end position="204"/>
    </location>
</feature>
<accession>A0A345DC87</accession>
<feature type="transmembrane region" description="Helical" evidence="17">
    <location>
        <begin position="152"/>
        <end position="173"/>
    </location>
</feature>
<dbReference type="FunFam" id="1.20.1730.10:FF:000001">
    <property type="entry name" value="Cation/acetate symporter ActP"/>
    <property type="match status" value="1"/>
</dbReference>
<dbReference type="GO" id="GO:0015123">
    <property type="term" value="F:acetate transmembrane transporter activity"/>
    <property type="evidence" value="ECO:0007669"/>
    <property type="project" value="TreeGrafter"/>
</dbReference>
<keyword evidence="20" id="KW-1185">Reference proteome</keyword>
<keyword evidence="18" id="KW-0732">Signal</keyword>
<evidence type="ECO:0000256" key="13">
    <source>
        <dbReference type="ARBA" id="ARBA00023201"/>
    </source>
</evidence>
<feature type="transmembrane region" description="Helical" evidence="17">
    <location>
        <begin position="38"/>
        <end position="58"/>
    </location>
</feature>
<keyword evidence="7 17" id="KW-0812">Transmembrane</keyword>
<keyword evidence="6" id="KW-0997">Cell inner membrane</keyword>
<dbReference type="InterPro" id="IPR018212">
    <property type="entry name" value="Na/solute_symporter_CS"/>
</dbReference>
<dbReference type="PROSITE" id="PS00456">
    <property type="entry name" value="NA_SOLUT_SYMP_1"/>
    <property type="match status" value="1"/>
</dbReference>
<evidence type="ECO:0000313" key="19">
    <source>
        <dbReference type="EMBL" id="AXF85975.1"/>
    </source>
</evidence>
<evidence type="ECO:0000256" key="10">
    <source>
        <dbReference type="ARBA" id="ARBA00023053"/>
    </source>
</evidence>
<comment type="subcellular location">
    <subcellularLocation>
        <location evidence="1">Cell inner membrane</location>
        <topology evidence="1">Multi-pass membrane protein</topology>
    </subcellularLocation>
</comment>
<keyword evidence="10" id="KW-0915">Sodium</keyword>
<dbReference type="EMBL" id="CP031124">
    <property type="protein sequence ID" value="AXF85975.1"/>
    <property type="molecule type" value="Genomic_DNA"/>
</dbReference>
<feature type="transmembrane region" description="Helical" evidence="17">
    <location>
        <begin position="435"/>
        <end position="454"/>
    </location>
</feature>
<keyword evidence="12 17" id="KW-0472">Membrane</keyword>
<keyword evidence="11" id="KW-0406">Ion transport</keyword>
<feature type="chain" id="PRO_5016797979" description="Cation/acetate symporter ActP" evidence="18">
    <location>
        <begin position="23"/>
        <end position="582"/>
    </location>
</feature>
<proteinExistence type="inferred from homology"/>
<dbReference type="Pfam" id="PF00474">
    <property type="entry name" value="SSF"/>
    <property type="match status" value="1"/>
</dbReference>
<evidence type="ECO:0000256" key="16">
    <source>
        <dbReference type="RuleBase" id="RU362091"/>
    </source>
</evidence>
<feature type="signal peptide" evidence="18">
    <location>
        <begin position="1"/>
        <end position="22"/>
    </location>
</feature>
<dbReference type="GO" id="GO:0006814">
    <property type="term" value="P:sodium ion transport"/>
    <property type="evidence" value="ECO:0007669"/>
    <property type="project" value="UniProtKB-KW"/>
</dbReference>
<dbReference type="GO" id="GO:0005886">
    <property type="term" value="C:plasma membrane"/>
    <property type="evidence" value="ECO:0007669"/>
    <property type="project" value="UniProtKB-SubCell"/>
</dbReference>
<feature type="transmembrane region" description="Helical" evidence="17">
    <location>
        <begin position="292"/>
        <end position="316"/>
    </location>
</feature>
<dbReference type="PROSITE" id="PS50283">
    <property type="entry name" value="NA_SOLUT_SYMP_3"/>
    <property type="match status" value="1"/>
</dbReference>
<dbReference type="InterPro" id="IPR050277">
    <property type="entry name" value="Sodium:Solute_Symporter"/>
</dbReference>
<keyword evidence="13" id="KW-0739">Sodium transport</keyword>
<evidence type="ECO:0000256" key="11">
    <source>
        <dbReference type="ARBA" id="ARBA00023065"/>
    </source>
</evidence>
<feature type="transmembrane region" description="Helical" evidence="17">
    <location>
        <begin position="386"/>
        <end position="414"/>
    </location>
</feature>
<dbReference type="InterPro" id="IPR001734">
    <property type="entry name" value="Na/solute_symporter"/>
</dbReference>
<evidence type="ECO:0000256" key="18">
    <source>
        <dbReference type="SAM" id="SignalP"/>
    </source>
</evidence>
<organism evidence="19 20">
    <name type="scientific">Ephemeroptericola cinctiostellae</name>
    <dbReference type="NCBI Taxonomy" id="2268024"/>
    <lineage>
        <taxon>Bacteria</taxon>
        <taxon>Pseudomonadati</taxon>
        <taxon>Pseudomonadota</taxon>
        <taxon>Betaproteobacteria</taxon>
        <taxon>Burkholderiales</taxon>
        <taxon>Burkholderiaceae</taxon>
        <taxon>Ephemeroptericola</taxon>
    </lineage>
</organism>
<dbReference type="GO" id="GO:0015293">
    <property type="term" value="F:symporter activity"/>
    <property type="evidence" value="ECO:0007669"/>
    <property type="project" value="UniProtKB-KW"/>
</dbReference>
<dbReference type="KEGG" id="hyf:DTO96_101715"/>
<evidence type="ECO:0000256" key="5">
    <source>
        <dbReference type="ARBA" id="ARBA00022475"/>
    </source>
</evidence>
<evidence type="ECO:0000256" key="4">
    <source>
        <dbReference type="ARBA" id="ARBA00022448"/>
    </source>
</evidence>
<dbReference type="NCBIfam" id="TIGR00813">
    <property type="entry name" value="sss"/>
    <property type="match status" value="1"/>
</dbReference>
<evidence type="ECO:0000256" key="8">
    <source>
        <dbReference type="ARBA" id="ARBA00022847"/>
    </source>
</evidence>
<dbReference type="CDD" id="cd11480">
    <property type="entry name" value="SLC5sbd_u4"/>
    <property type="match status" value="1"/>
</dbReference>
<dbReference type="PANTHER" id="PTHR48086">
    <property type="entry name" value="SODIUM/PROLINE SYMPORTER-RELATED"/>
    <property type="match status" value="1"/>
</dbReference>
<reference evidence="20" key="1">
    <citation type="submission" date="2018-07" db="EMBL/GenBank/DDBJ databases">
        <authorList>
            <person name="Kim H."/>
        </authorList>
    </citation>
    <scope>NUCLEOTIDE SEQUENCE [LARGE SCALE GENOMIC DNA]</scope>
    <source>
        <strain evidence="20">F02</strain>
    </source>
</reference>
<dbReference type="PANTHER" id="PTHR48086:SF6">
    <property type="entry name" value="CATION_ACETATE SYMPORTER ACTP"/>
    <property type="match status" value="1"/>
</dbReference>
<evidence type="ECO:0000256" key="2">
    <source>
        <dbReference type="ARBA" id="ARBA00006434"/>
    </source>
</evidence>
<evidence type="ECO:0000256" key="17">
    <source>
        <dbReference type="SAM" id="Phobius"/>
    </source>
</evidence>
<feature type="transmembrane region" description="Helical" evidence="17">
    <location>
        <begin position="79"/>
        <end position="102"/>
    </location>
</feature>
<sequence>MKLMTKLFGASALMGFANVVMAAGADLGQAEKQATNWTAIIMFIAFVIMTLFITKWAAAKTKSAADFYTGGGGITGFQNGLAIAGDYMSAASFLGISAAVMANGYDGLIYSIGFLVGWPVITFLMAERLRNLGRFTFADVAAYRFNQAPVRIFAATSTLVVVAFYLIAQMVGAGQLIKLLFGMEYWHAVIIVGALMMVYVLFGGMTATTWVQIIKACMLLAGASFMAFMVMAQFGFSFEALFARAVEIKAMVAGKDAKLIADATAAGKDVAAVAAAKGFSIMGPGSFIKDPISGISFGMALMFGTAGLPHIMMRFFTVPNAKEARKSVFWATTWIGYFYILTFIIGFGAIVLVSTNPDFLDAKGGLIGGGNMAAIHLANAVGGNLFLGFISAVAFATILAVVAGLTLSGASAVAHDLYATVIKKGNASSADELRISKITTVCLGIVAVILGITFEKQNIAFMVSLAFAIAASANFPVLFMSVLWKGVTTRGATIGGFLGLFSAVALTVVSPAIWEAVLLNPKGSALFPYTSPALFSMAIGFISIWFFSITDKSDRAAIDKAGFAAQKVRSETGIGASGASGH</sequence>
<evidence type="ECO:0000313" key="20">
    <source>
        <dbReference type="Proteomes" id="UP000252182"/>
    </source>
</evidence>
<gene>
    <name evidence="19" type="primary">actP_1</name>
    <name evidence="19" type="ORF">DTO96_101715</name>
</gene>
<evidence type="ECO:0000256" key="14">
    <source>
        <dbReference type="ARBA" id="ARBA00031561"/>
    </source>
</evidence>
<evidence type="ECO:0000256" key="15">
    <source>
        <dbReference type="ARBA" id="ARBA00032392"/>
    </source>
</evidence>
<keyword evidence="8" id="KW-0769">Symport</keyword>
<feature type="transmembrane region" description="Helical" evidence="17">
    <location>
        <begin position="460"/>
        <end position="484"/>
    </location>
</feature>
<dbReference type="Proteomes" id="UP000252182">
    <property type="component" value="Chromosome"/>
</dbReference>
<evidence type="ECO:0000256" key="6">
    <source>
        <dbReference type="ARBA" id="ARBA00022519"/>
    </source>
</evidence>
<evidence type="ECO:0000256" key="9">
    <source>
        <dbReference type="ARBA" id="ARBA00022989"/>
    </source>
</evidence>
<feature type="transmembrane region" description="Helical" evidence="17">
    <location>
        <begin position="526"/>
        <end position="547"/>
    </location>
</feature>
<keyword evidence="4" id="KW-0813">Transport</keyword>
<feature type="transmembrane region" description="Helical" evidence="17">
    <location>
        <begin position="496"/>
        <end position="514"/>
    </location>
</feature>
<dbReference type="NCBIfam" id="NF006903">
    <property type="entry name" value="PRK09395.1"/>
    <property type="match status" value="1"/>
</dbReference>
<protein>
    <recommendedName>
        <fullName evidence="3">Cation/acetate symporter ActP</fullName>
    </recommendedName>
    <alternativeName>
        <fullName evidence="15">Acetate permease</fullName>
    </alternativeName>
    <alternativeName>
        <fullName evidence="14">Acetate transporter ActP</fullName>
    </alternativeName>
</protein>
<evidence type="ECO:0000256" key="12">
    <source>
        <dbReference type="ARBA" id="ARBA00023136"/>
    </source>
</evidence>
<comment type="similarity">
    <text evidence="2 16">Belongs to the sodium:solute symporter (SSF) (TC 2.A.21) family.</text>
</comment>
<keyword evidence="5" id="KW-1003">Cell membrane</keyword>
<evidence type="ECO:0000256" key="1">
    <source>
        <dbReference type="ARBA" id="ARBA00004429"/>
    </source>
</evidence>
<dbReference type="GO" id="GO:0006847">
    <property type="term" value="P:plasma membrane acetate transport"/>
    <property type="evidence" value="ECO:0007669"/>
    <property type="project" value="TreeGrafter"/>
</dbReference>
<evidence type="ECO:0000256" key="7">
    <source>
        <dbReference type="ARBA" id="ARBA00022692"/>
    </source>
</evidence>
<dbReference type="Gene3D" id="1.20.1730.10">
    <property type="entry name" value="Sodium/glucose cotransporter"/>
    <property type="match status" value="1"/>
</dbReference>
<dbReference type="AlphaFoldDB" id="A0A345DC87"/>
<keyword evidence="9 17" id="KW-1133">Transmembrane helix</keyword>
<dbReference type="InterPro" id="IPR038377">
    <property type="entry name" value="Na/Glc_symporter_sf"/>
</dbReference>
<feature type="transmembrane region" description="Helical" evidence="17">
    <location>
        <begin position="108"/>
        <end position="126"/>
    </location>
</feature>
<feature type="transmembrane region" description="Helical" evidence="17">
    <location>
        <begin position="216"/>
        <end position="236"/>
    </location>
</feature>
<evidence type="ECO:0000256" key="3">
    <source>
        <dbReference type="ARBA" id="ARBA00018047"/>
    </source>
</evidence>
<feature type="transmembrane region" description="Helical" evidence="17">
    <location>
        <begin position="328"/>
        <end position="353"/>
    </location>
</feature>